<proteinExistence type="predicted"/>
<dbReference type="Pfam" id="PF18895">
    <property type="entry name" value="T4SS_pilin"/>
    <property type="match status" value="1"/>
</dbReference>
<evidence type="ECO:0000256" key="1">
    <source>
        <dbReference type="SAM" id="Phobius"/>
    </source>
</evidence>
<keyword evidence="1" id="KW-0812">Transmembrane</keyword>
<reference evidence="2" key="1">
    <citation type="journal article" date="2020" name="mSystems">
        <title>Genome- and Community-Level Interaction Insights into Carbon Utilization and Element Cycling Functions of Hydrothermarchaeota in Hydrothermal Sediment.</title>
        <authorList>
            <person name="Zhou Z."/>
            <person name="Liu Y."/>
            <person name="Xu W."/>
            <person name="Pan J."/>
            <person name="Luo Z.H."/>
            <person name="Li M."/>
        </authorList>
    </citation>
    <scope>NUCLEOTIDE SEQUENCE [LARGE SCALE GENOMIC DNA]</scope>
    <source>
        <strain evidence="2">SpSt-757</strain>
    </source>
</reference>
<gene>
    <name evidence="2" type="ORF">ENV41_04705</name>
</gene>
<dbReference type="InterPro" id="IPR043993">
    <property type="entry name" value="T4SS_pilin"/>
</dbReference>
<dbReference type="EMBL" id="DTGG01000143">
    <property type="protein sequence ID" value="HFZ09410.1"/>
    <property type="molecule type" value="Genomic_DNA"/>
</dbReference>
<sequence length="121" mass="12874">MKKIKVALKEGALTAIGMLSILPQKAAAVTLPGRNVVEPFTSGSVTDFLTRIVNWILWLAAALALIYLIYGGVVYLTAGGNEDKAKAGKTTVLQAVIGIVIILFSLLIISWVRSILLHGVT</sequence>
<keyword evidence="1" id="KW-0472">Membrane</keyword>
<comment type="caution">
    <text evidence="2">The sequence shown here is derived from an EMBL/GenBank/DDBJ whole genome shotgun (WGS) entry which is preliminary data.</text>
</comment>
<keyword evidence="1" id="KW-1133">Transmembrane helix</keyword>
<organism evidence="2">
    <name type="scientific">candidate division CPR3 bacterium</name>
    <dbReference type="NCBI Taxonomy" id="2268181"/>
    <lineage>
        <taxon>Bacteria</taxon>
        <taxon>Bacteria division CPR3</taxon>
    </lineage>
</organism>
<feature type="transmembrane region" description="Helical" evidence="1">
    <location>
        <begin position="90"/>
        <end position="112"/>
    </location>
</feature>
<accession>A0A7V3JAQ8</accession>
<feature type="transmembrane region" description="Helical" evidence="1">
    <location>
        <begin position="52"/>
        <end position="78"/>
    </location>
</feature>
<protein>
    <submittedName>
        <fullName evidence="2">Uncharacterized protein</fullName>
    </submittedName>
</protein>
<evidence type="ECO:0000313" key="2">
    <source>
        <dbReference type="EMBL" id="HFZ09410.1"/>
    </source>
</evidence>
<name>A0A7V3JAQ8_UNCC3</name>
<dbReference type="AlphaFoldDB" id="A0A7V3JAQ8"/>